<dbReference type="SMART" id="SM00052">
    <property type="entry name" value="EAL"/>
    <property type="match status" value="1"/>
</dbReference>
<sequence length="1140" mass="130699">MKAYAFSDDTRAFIENVPIPIAVYQYVDEQIRPLLVSRAYLDLFGYSSSEEAVYGLGRNLYRNVHPDDIARMEKCAYDFAMHNHDYDVVFRNRRQDQEDYHLIHATGRHITVDGADIAFITYTDETADTGKDQLLTAVLTSLSDKYTPSESTEFAKHYDSLTGLQNMTHFFDDAENGIEKIRAKNQVPVIMYFDLSGLKEYNSRYGLEVGDRQIRALGELIKTYFGSDRASRFESDHFAVYAENDRIEEKLNALFARMNELGDGNNLTVKTGIFKYDNPDTRLTDACDKARLACESLARTTVSAYAWFDADIQKNNAMKFHIMRNFDKALENGWIHVYYQPIIRTMTRTVCNCEALARWIDPVCGMISPAQFIPILEETGQICQLDLYVFEQVCKDYAAVMKEGIIPIPVSVNLSRNDFLHDDLPDAIDRISKKYAVPREFTNLEITESFFIKNIDKVDRFIQRFHQMGYKVWMDDFGSGYSSLGVLKNYSFDKLKLDMSFLRDFDDKSRQIITAIVRMAKKLDISTLAEGVETEEQFLFLREIGCENIQGYFFASPMPKENLGPYLQQRGLEPEKAFWRSYLTRLSRIDYLTDASLCVVDDDGETLKILFANKAYKEILAKDNVHGLQGWENRINAPGDPVHIFHRQYADQQLRRKEGPQTAAYPSGDHYMQLTGNVVARQGNHCLYAVHIQYVKVNVADLQQATLGAMSDLYYLCNDVAIYDLENDTVLGIKSSLSDQPMGVGTELHHIDAVIHAWRMNYCYFPDQERLADFLDVTTMKARLEKSNNHALMDFFRSKTASGEYQWFLHILTPVQRSDFNKVLHVTVNAVLPEADIQEIAALYHQEYKDHTHVELSGDILWKNLIMNAKRMYFWKDDRRRFVGASKSFLTYFGLQSEKEIIGKTDEDMGWHIHPGPFRRDEEEVLRKGRKFYLRNGDCIINGSNQPIVVSKIPVYRDGRIIGILGTMIDAAEEQQPIAEGRRISSVDPVTGLANARGVSDGVYSFLIERWRTGMNFAMIEVYVPEYREVKKLYGDSSGDRLLQKVGGILKDCAGRNCIIGRTQESYFDLIMRFTGKEEVRNVARKIRTAIESVRQAGQWSGNCSVVIRASYTDSSSREPNDYLRGLSGLILNSDDTEEL</sequence>
<organism evidence="3 4">
    <name type="scientific">Grylomicrobium aquisgranensis</name>
    <dbReference type="NCBI Taxonomy" id="2926318"/>
    <lineage>
        <taxon>Bacteria</taxon>
        <taxon>Bacillati</taxon>
        <taxon>Bacillota</taxon>
        <taxon>Erysipelotrichia</taxon>
        <taxon>Erysipelotrichales</taxon>
        <taxon>Erysipelotrichaceae</taxon>
        <taxon>Grylomicrobium</taxon>
    </lineage>
</organism>
<dbReference type="Proteomes" id="UP001286174">
    <property type="component" value="Unassembled WGS sequence"/>
</dbReference>
<dbReference type="InterPro" id="IPR000160">
    <property type="entry name" value="GGDEF_dom"/>
</dbReference>
<dbReference type="InterPro" id="IPR035919">
    <property type="entry name" value="EAL_sf"/>
</dbReference>
<dbReference type="PANTHER" id="PTHR33121">
    <property type="entry name" value="CYCLIC DI-GMP PHOSPHODIESTERASE PDEF"/>
    <property type="match status" value="1"/>
</dbReference>
<evidence type="ECO:0000313" key="4">
    <source>
        <dbReference type="Proteomes" id="UP001286174"/>
    </source>
</evidence>
<dbReference type="RefSeq" id="WP_370595953.1">
    <property type="nucleotide sequence ID" value="NZ_JALBUR010000011.1"/>
</dbReference>
<evidence type="ECO:0000259" key="1">
    <source>
        <dbReference type="PROSITE" id="PS50883"/>
    </source>
</evidence>
<feature type="domain" description="EAL" evidence="1">
    <location>
        <begin position="319"/>
        <end position="571"/>
    </location>
</feature>
<dbReference type="SUPFAM" id="SSF55073">
    <property type="entry name" value="Nucleotide cyclase"/>
    <property type="match status" value="2"/>
</dbReference>
<reference evidence="3 4" key="1">
    <citation type="submission" date="2022-03" db="EMBL/GenBank/DDBJ databases">
        <title>Novel taxa within the pig intestine.</title>
        <authorList>
            <person name="Wylensek D."/>
            <person name="Bishof K."/>
            <person name="Afrizal A."/>
            <person name="Clavel T."/>
        </authorList>
    </citation>
    <scope>NUCLEOTIDE SEQUENCE [LARGE SCALE GENOMIC DNA]</scope>
    <source>
        <strain evidence="3 4">CLA-KB-P133</strain>
    </source>
</reference>
<dbReference type="PROSITE" id="PS50883">
    <property type="entry name" value="EAL"/>
    <property type="match status" value="1"/>
</dbReference>
<dbReference type="GO" id="GO:0071111">
    <property type="term" value="F:cyclic-guanylate-specific phosphodiesterase activity"/>
    <property type="evidence" value="ECO:0007669"/>
    <property type="project" value="InterPro"/>
</dbReference>
<accession>A0AB35U847</accession>
<dbReference type="InterPro" id="IPR000014">
    <property type="entry name" value="PAS"/>
</dbReference>
<dbReference type="Gene3D" id="3.30.70.270">
    <property type="match status" value="2"/>
</dbReference>
<dbReference type="InterPro" id="IPR001633">
    <property type="entry name" value="EAL_dom"/>
</dbReference>
<dbReference type="Pfam" id="PF00563">
    <property type="entry name" value="EAL"/>
    <property type="match status" value="1"/>
</dbReference>
<dbReference type="EMBL" id="JALBUR010000011">
    <property type="protein sequence ID" value="MDX8419580.1"/>
    <property type="molecule type" value="Genomic_DNA"/>
</dbReference>
<evidence type="ECO:0000259" key="2">
    <source>
        <dbReference type="PROSITE" id="PS50887"/>
    </source>
</evidence>
<dbReference type="AlphaFoldDB" id="A0AB35U847"/>
<dbReference type="Gene3D" id="3.30.450.20">
    <property type="entry name" value="PAS domain"/>
    <property type="match status" value="2"/>
</dbReference>
<dbReference type="InterPro" id="IPR050706">
    <property type="entry name" value="Cyclic-di-GMP_PDE-like"/>
</dbReference>
<dbReference type="CDD" id="cd00130">
    <property type="entry name" value="PAS"/>
    <property type="match status" value="1"/>
</dbReference>
<evidence type="ECO:0000313" key="3">
    <source>
        <dbReference type="EMBL" id="MDX8419580.1"/>
    </source>
</evidence>
<comment type="caution">
    <text evidence="3">The sequence shown here is derived from an EMBL/GenBank/DDBJ whole genome shotgun (WGS) entry which is preliminary data.</text>
</comment>
<protein>
    <submittedName>
        <fullName evidence="3">EAL domain-containing protein</fullName>
    </submittedName>
</protein>
<dbReference type="Pfam" id="PF00990">
    <property type="entry name" value="GGDEF"/>
    <property type="match status" value="2"/>
</dbReference>
<dbReference type="CDD" id="cd01948">
    <property type="entry name" value="EAL"/>
    <property type="match status" value="1"/>
</dbReference>
<dbReference type="SMART" id="SM00267">
    <property type="entry name" value="GGDEF"/>
    <property type="match status" value="1"/>
</dbReference>
<proteinExistence type="predicted"/>
<dbReference type="PANTHER" id="PTHR33121:SF70">
    <property type="entry name" value="SIGNALING PROTEIN YKOW"/>
    <property type="match status" value="1"/>
</dbReference>
<dbReference type="InterPro" id="IPR029787">
    <property type="entry name" value="Nucleotide_cyclase"/>
</dbReference>
<feature type="domain" description="GGDEF" evidence="2">
    <location>
        <begin position="186"/>
        <end position="310"/>
    </location>
</feature>
<dbReference type="InterPro" id="IPR013655">
    <property type="entry name" value="PAS_fold_3"/>
</dbReference>
<dbReference type="PROSITE" id="PS50887">
    <property type="entry name" value="GGDEF"/>
    <property type="match status" value="2"/>
</dbReference>
<gene>
    <name evidence="3" type="ORF">MOZ60_05690</name>
</gene>
<keyword evidence="4" id="KW-1185">Reference proteome</keyword>
<dbReference type="InterPro" id="IPR035965">
    <property type="entry name" value="PAS-like_dom_sf"/>
</dbReference>
<feature type="domain" description="GGDEF" evidence="2">
    <location>
        <begin position="1015"/>
        <end position="1140"/>
    </location>
</feature>
<dbReference type="Gene3D" id="3.20.20.450">
    <property type="entry name" value="EAL domain"/>
    <property type="match status" value="1"/>
</dbReference>
<dbReference type="InterPro" id="IPR043128">
    <property type="entry name" value="Rev_trsase/Diguanyl_cyclase"/>
</dbReference>
<dbReference type="InterPro" id="IPR013656">
    <property type="entry name" value="PAS_4"/>
</dbReference>
<name>A0AB35U847_9FIRM</name>
<dbReference type="SUPFAM" id="SSF55785">
    <property type="entry name" value="PYP-like sensor domain (PAS domain)"/>
    <property type="match status" value="2"/>
</dbReference>
<dbReference type="Pfam" id="PF08448">
    <property type="entry name" value="PAS_4"/>
    <property type="match status" value="1"/>
</dbReference>
<dbReference type="SUPFAM" id="SSF141868">
    <property type="entry name" value="EAL domain-like"/>
    <property type="match status" value="1"/>
</dbReference>
<dbReference type="Pfam" id="PF08447">
    <property type="entry name" value="PAS_3"/>
    <property type="match status" value="1"/>
</dbReference>
<dbReference type="NCBIfam" id="TIGR00254">
    <property type="entry name" value="GGDEF"/>
    <property type="match status" value="1"/>
</dbReference>